<comment type="caution">
    <text evidence="1">The sequence shown here is derived from an EMBL/GenBank/DDBJ whole genome shotgun (WGS) entry which is preliminary data.</text>
</comment>
<evidence type="ECO:0000313" key="1">
    <source>
        <dbReference type="EMBL" id="KAJ8712686.1"/>
    </source>
</evidence>
<organism evidence="1 2">
    <name type="scientific">Mythimna loreyi</name>
    <dbReference type="NCBI Taxonomy" id="667449"/>
    <lineage>
        <taxon>Eukaryota</taxon>
        <taxon>Metazoa</taxon>
        <taxon>Ecdysozoa</taxon>
        <taxon>Arthropoda</taxon>
        <taxon>Hexapoda</taxon>
        <taxon>Insecta</taxon>
        <taxon>Pterygota</taxon>
        <taxon>Neoptera</taxon>
        <taxon>Endopterygota</taxon>
        <taxon>Lepidoptera</taxon>
        <taxon>Glossata</taxon>
        <taxon>Ditrysia</taxon>
        <taxon>Noctuoidea</taxon>
        <taxon>Noctuidae</taxon>
        <taxon>Noctuinae</taxon>
        <taxon>Hadenini</taxon>
        <taxon>Mythimna</taxon>
    </lineage>
</organism>
<reference evidence="1" key="1">
    <citation type="submission" date="2023-03" db="EMBL/GenBank/DDBJ databases">
        <title>Chromosome-level genomes of two armyworms, Mythimna separata and Mythimna loreyi, provide insights into the biosynthesis and reception of sex pheromones.</title>
        <authorList>
            <person name="Zhao H."/>
        </authorList>
    </citation>
    <scope>NUCLEOTIDE SEQUENCE</scope>
    <source>
        <strain evidence="1">BeijingLab</strain>
    </source>
</reference>
<keyword evidence="2" id="KW-1185">Reference proteome</keyword>
<proteinExistence type="predicted"/>
<accession>A0ACC2QE46</accession>
<gene>
    <name evidence="1" type="ORF">PYW08_007990</name>
</gene>
<sequence length="329" mass="37842">MTDRYRSFEDIPASPYKARSRRASYGVETFSERDLALAVLNESYKGLGSTSGSVSPQIRKLQRCFTFAGTFDSIKDRSVENLVPKERPKLRLEIPTTRNSTSCPVSPEVNRLRNLFRNCPDDVETDLSNDEDQEFEVQKPFYRSISVDLNQGEGSKVQQRRSGVQDMMTDLRRKVLIKQEFKSSENLERNRGSPELSRSSNLRKGNYVERTSYVKLKKNISFPGNTDSNVIVPTIIISRAQSRSVAKISNTSNYVEISRNCDCRICNEGEAKYFVRSVLSKLFVKIVSCNSRKLYWDENNNLSDSEMYQCLMHVLKLMLGLWLRHLDHN</sequence>
<dbReference type="EMBL" id="CM056797">
    <property type="protein sequence ID" value="KAJ8712686.1"/>
    <property type="molecule type" value="Genomic_DNA"/>
</dbReference>
<evidence type="ECO:0000313" key="2">
    <source>
        <dbReference type="Proteomes" id="UP001231649"/>
    </source>
</evidence>
<name>A0ACC2QE46_9NEOP</name>
<protein>
    <submittedName>
        <fullName evidence="1">Uncharacterized protein</fullName>
    </submittedName>
</protein>
<dbReference type="Proteomes" id="UP001231649">
    <property type="component" value="Chromosome 21"/>
</dbReference>